<reference evidence="3" key="1">
    <citation type="journal article" date="2019" name="Int. J. Syst. Evol. Microbiol.">
        <title>The Global Catalogue of Microorganisms (GCM) 10K type strain sequencing project: providing services to taxonomists for standard genome sequencing and annotation.</title>
        <authorList>
            <consortium name="The Broad Institute Genomics Platform"/>
            <consortium name="The Broad Institute Genome Sequencing Center for Infectious Disease"/>
            <person name="Wu L."/>
            <person name="Ma J."/>
        </authorList>
    </citation>
    <scope>NUCLEOTIDE SEQUENCE [LARGE SCALE GENOMIC DNA]</scope>
    <source>
        <strain evidence="3">JCM 11136</strain>
    </source>
</reference>
<evidence type="ECO:0000256" key="1">
    <source>
        <dbReference type="SAM" id="Phobius"/>
    </source>
</evidence>
<feature type="transmembrane region" description="Helical" evidence="1">
    <location>
        <begin position="138"/>
        <end position="157"/>
    </location>
</feature>
<keyword evidence="1" id="KW-0472">Membrane</keyword>
<evidence type="ECO:0000313" key="2">
    <source>
        <dbReference type="EMBL" id="GAA0915071.1"/>
    </source>
</evidence>
<dbReference type="RefSeq" id="WP_343948402.1">
    <property type="nucleotide sequence ID" value="NZ_BAAAHQ010000002.1"/>
</dbReference>
<evidence type="ECO:0000313" key="3">
    <source>
        <dbReference type="Proteomes" id="UP001501578"/>
    </source>
</evidence>
<keyword evidence="1" id="KW-0812">Transmembrane</keyword>
<feature type="transmembrane region" description="Helical" evidence="1">
    <location>
        <begin position="203"/>
        <end position="224"/>
    </location>
</feature>
<dbReference type="EMBL" id="BAAAHQ010000002">
    <property type="protein sequence ID" value="GAA0915071.1"/>
    <property type="molecule type" value="Genomic_DNA"/>
</dbReference>
<gene>
    <name evidence="2" type="ORF">GCM10009560_09040</name>
</gene>
<feature type="transmembrane region" description="Helical" evidence="1">
    <location>
        <begin position="164"/>
        <end position="183"/>
    </location>
</feature>
<keyword evidence="1" id="KW-1133">Transmembrane helix</keyword>
<feature type="transmembrane region" description="Helical" evidence="1">
    <location>
        <begin position="53"/>
        <end position="72"/>
    </location>
</feature>
<feature type="transmembrane region" description="Helical" evidence="1">
    <location>
        <begin position="84"/>
        <end position="105"/>
    </location>
</feature>
<protein>
    <submittedName>
        <fullName evidence="2">Uncharacterized protein</fullName>
    </submittedName>
</protein>
<organism evidence="2 3">
    <name type="scientific">Nonomuraea longicatena</name>
    <dbReference type="NCBI Taxonomy" id="83682"/>
    <lineage>
        <taxon>Bacteria</taxon>
        <taxon>Bacillati</taxon>
        <taxon>Actinomycetota</taxon>
        <taxon>Actinomycetes</taxon>
        <taxon>Streptosporangiales</taxon>
        <taxon>Streptosporangiaceae</taxon>
        <taxon>Nonomuraea</taxon>
    </lineage>
</organism>
<sequence length="233" mass="25002">MRFPSRLLAATTVIFLASWAAFTVVLVAVTLAVHFFGDLTHSAWEAAATVPRWYMVINGAMLIHSFLPLYIAHGQTRRQFGAQAAVAALVFVPLVSVAMTLGYLLESGLYALLDRPQVLRQSHLFTEPSQVHLVLLEYVVEYLACFAAGMFMGAGFYRWSAGGLLTIPFGVGLIVLGLSAAGSDFSLPLSSFALGLDLPRGPGFAALTAVVAFSVGLALTWGVIRDVPLRNKV</sequence>
<accession>A0ABP3Z4J3</accession>
<proteinExistence type="predicted"/>
<feature type="transmembrane region" description="Helical" evidence="1">
    <location>
        <begin position="7"/>
        <end position="33"/>
    </location>
</feature>
<dbReference type="Proteomes" id="UP001501578">
    <property type="component" value="Unassembled WGS sequence"/>
</dbReference>
<name>A0ABP3Z4J3_9ACTN</name>
<comment type="caution">
    <text evidence="2">The sequence shown here is derived from an EMBL/GenBank/DDBJ whole genome shotgun (WGS) entry which is preliminary data.</text>
</comment>
<keyword evidence="3" id="KW-1185">Reference proteome</keyword>